<dbReference type="InterPro" id="IPR020568">
    <property type="entry name" value="Ribosomal_Su5_D2-typ_SF"/>
</dbReference>
<dbReference type="InterPro" id="IPR047872">
    <property type="entry name" value="EFG_IV"/>
</dbReference>
<dbReference type="InterPro" id="IPR009000">
    <property type="entry name" value="Transl_B-barrel_sf"/>
</dbReference>
<dbReference type="InterPro" id="IPR004540">
    <property type="entry name" value="Transl_elong_EFG/EF2"/>
</dbReference>
<dbReference type="InterPro" id="IPR035647">
    <property type="entry name" value="EFG_III/V"/>
</dbReference>
<dbReference type="PROSITE" id="PS51722">
    <property type="entry name" value="G_TR_2"/>
    <property type="match status" value="1"/>
</dbReference>
<comment type="similarity">
    <text evidence="1">Belongs to the TRAFAC class translation factor GTPase superfamily. Classic translation factor GTPase family. EF-G/EF-2 subfamily.</text>
</comment>
<evidence type="ECO:0000256" key="2">
    <source>
        <dbReference type="ARBA" id="ARBA00017872"/>
    </source>
</evidence>
<dbReference type="FunFam" id="3.30.230.10:FF:000003">
    <property type="entry name" value="Elongation factor G"/>
    <property type="match status" value="1"/>
</dbReference>
<evidence type="ECO:0000256" key="5">
    <source>
        <dbReference type="NCBIfam" id="TIGR00484"/>
    </source>
</evidence>
<dbReference type="GO" id="GO:0005525">
    <property type="term" value="F:GTP binding"/>
    <property type="evidence" value="ECO:0007669"/>
    <property type="project" value="UniProtKB-UniRule"/>
</dbReference>
<dbReference type="NCBIfam" id="NF009381">
    <property type="entry name" value="PRK12740.1-5"/>
    <property type="match status" value="1"/>
</dbReference>
<keyword evidence="7" id="KW-0251">Elongation factor</keyword>
<dbReference type="InterPro" id="IPR041095">
    <property type="entry name" value="EFG_II"/>
</dbReference>
<dbReference type="NCBIfam" id="NF009379">
    <property type="entry name" value="PRK12740.1-3"/>
    <property type="match status" value="1"/>
</dbReference>
<dbReference type="PANTHER" id="PTHR43261:SF6">
    <property type="entry name" value="ELONGATION FACTOR G-LIKE PROTEIN"/>
    <property type="match status" value="1"/>
</dbReference>
<dbReference type="InterPro" id="IPR000640">
    <property type="entry name" value="EFG_V-like"/>
</dbReference>
<dbReference type="InterPro" id="IPR009022">
    <property type="entry name" value="EFG_III"/>
</dbReference>
<dbReference type="Pfam" id="PF00009">
    <property type="entry name" value="GTP_EFTU"/>
    <property type="match status" value="1"/>
</dbReference>
<organism evidence="7 8">
    <name type="scientific">Candidatus Borkfalkia excrementavium</name>
    <dbReference type="NCBI Taxonomy" id="2838505"/>
    <lineage>
        <taxon>Bacteria</taxon>
        <taxon>Bacillati</taxon>
        <taxon>Bacillota</taxon>
        <taxon>Clostridia</taxon>
        <taxon>Christensenellales</taxon>
        <taxon>Christensenellaceae</taxon>
        <taxon>Candidatus Borkfalkia</taxon>
    </lineage>
</organism>
<dbReference type="Gene3D" id="2.40.30.10">
    <property type="entry name" value="Translation factors"/>
    <property type="match status" value="1"/>
</dbReference>
<dbReference type="Pfam" id="PF14492">
    <property type="entry name" value="EFG_III"/>
    <property type="match status" value="1"/>
</dbReference>
<dbReference type="Gene3D" id="3.30.70.870">
    <property type="entry name" value="Elongation Factor G (Translational Gtpase), domain 3"/>
    <property type="match status" value="1"/>
</dbReference>
<dbReference type="Pfam" id="PF03764">
    <property type="entry name" value="EFG_IV"/>
    <property type="match status" value="1"/>
</dbReference>
<dbReference type="Pfam" id="PF00679">
    <property type="entry name" value="EFG_C"/>
    <property type="match status" value="1"/>
</dbReference>
<dbReference type="InterPro" id="IPR000795">
    <property type="entry name" value="T_Tr_GTP-bd_dom"/>
</dbReference>
<dbReference type="InterPro" id="IPR035649">
    <property type="entry name" value="EFG_V"/>
</dbReference>
<dbReference type="FunFam" id="3.30.70.240:FF:000001">
    <property type="entry name" value="Elongation factor G"/>
    <property type="match status" value="1"/>
</dbReference>
<keyword evidence="3" id="KW-0547">Nucleotide-binding</keyword>
<dbReference type="InterPro" id="IPR005517">
    <property type="entry name" value="Transl_elong_EFG/EF2_IV"/>
</dbReference>
<evidence type="ECO:0000256" key="4">
    <source>
        <dbReference type="ARBA" id="ARBA00023134"/>
    </source>
</evidence>
<proteinExistence type="inferred from homology"/>
<dbReference type="CDD" id="cd01434">
    <property type="entry name" value="EFG_mtEFG1_IV"/>
    <property type="match status" value="1"/>
</dbReference>
<evidence type="ECO:0000256" key="1">
    <source>
        <dbReference type="ARBA" id="ARBA00005870"/>
    </source>
</evidence>
<keyword evidence="7" id="KW-0648">Protein biosynthesis</keyword>
<dbReference type="AlphaFoldDB" id="A0A9D2CE98"/>
<evidence type="ECO:0000313" key="7">
    <source>
        <dbReference type="EMBL" id="HIY77578.1"/>
    </source>
</evidence>
<dbReference type="SUPFAM" id="SSF52540">
    <property type="entry name" value="P-loop containing nucleoside triphosphate hydrolases"/>
    <property type="match status" value="1"/>
</dbReference>
<dbReference type="Gene3D" id="3.30.70.240">
    <property type="match status" value="1"/>
</dbReference>
<protein>
    <recommendedName>
        <fullName evidence="2 5">Elongation factor G</fullName>
    </recommendedName>
</protein>
<dbReference type="GO" id="GO:0032790">
    <property type="term" value="P:ribosome disassembly"/>
    <property type="evidence" value="ECO:0007669"/>
    <property type="project" value="TreeGrafter"/>
</dbReference>
<dbReference type="SUPFAM" id="SSF54211">
    <property type="entry name" value="Ribosomal protein S5 domain 2-like"/>
    <property type="match status" value="1"/>
</dbReference>
<dbReference type="SMART" id="SM00838">
    <property type="entry name" value="EFG_C"/>
    <property type="match status" value="1"/>
</dbReference>
<gene>
    <name evidence="7" type="primary">fusA</name>
    <name evidence="7" type="ORF">H9728_00885</name>
</gene>
<dbReference type="CDD" id="cd04170">
    <property type="entry name" value="EF-G_bact"/>
    <property type="match status" value="1"/>
</dbReference>
<dbReference type="CDD" id="cd16262">
    <property type="entry name" value="EFG_III"/>
    <property type="match status" value="1"/>
</dbReference>
<dbReference type="SUPFAM" id="SSF54980">
    <property type="entry name" value="EF-G C-terminal domain-like"/>
    <property type="match status" value="2"/>
</dbReference>
<reference evidence="7" key="1">
    <citation type="journal article" date="2021" name="PeerJ">
        <title>Extensive microbial diversity within the chicken gut microbiome revealed by metagenomics and culture.</title>
        <authorList>
            <person name="Gilroy R."/>
            <person name="Ravi A."/>
            <person name="Getino M."/>
            <person name="Pursley I."/>
            <person name="Horton D.L."/>
            <person name="Alikhan N.F."/>
            <person name="Baker D."/>
            <person name="Gharbi K."/>
            <person name="Hall N."/>
            <person name="Watson M."/>
            <person name="Adriaenssens E.M."/>
            <person name="Foster-Nyarko E."/>
            <person name="Jarju S."/>
            <person name="Secka A."/>
            <person name="Antonio M."/>
            <person name="Oren A."/>
            <person name="Chaudhuri R.R."/>
            <person name="La Ragione R."/>
            <person name="Hildebrand F."/>
            <person name="Pallen M.J."/>
        </authorList>
    </citation>
    <scope>NUCLEOTIDE SEQUENCE</scope>
    <source>
        <strain evidence="7">CHK199-9574</strain>
    </source>
</reference>
<dbReference type="InterPro" id="IPR014721">
    <property type="entry name" value="Ribsml_uS5_D2-typ_fold_subgr"/>
</dbReference>
<evidence type="ECO:0000259" key="6">
    <source>
        <dbReference type="PROSITE" id="PS51722"/>
    </source>
</evidence>
<evidence type="ECO:0000313" key="8">
    <source>
        <dbReference type="Proteomes" id="UP000824135"/>
    </source>
</evidence>
<dbReference type="CDD" id="cd04088">
    <property type="entry name" value="EFG_mtEFG_II"/>
    <property type="match status" value="1"/>
</dbReference>
<dbReference type="NCBIfam" id="TIGR00484">
    <property type="entry name" value="EF-G"/>
    <property type="match status" value="1"/>
</dbReference>
<dbReference type="InterPro" id="IPR053905">
    <property type="entry name" value="EF-G-like_DII"/>
</dbReference>
<dbReference type="Gene3D" id="3.40.50.300">
    <property type="entry name" value="P-loop containing nucleotide triphosphate hydrolases"/>
    <property type="match status" value="1"/>
</dbReference>
<dbReference type="NCBIfam" id="NF009891">
    <property type="entry name" value="PRK13351.1-1"/>
    <property type="match status" value="1"/>
</dbReference>
<sequence length="690" mass="75277">MSINAENIRNIAVIGHSGEGKTSVCEAILFNGKSTDRLGKVTDGNTVTDYDEQEIARKMSISLAAAFTVWNGVKINLLDVPGFYDFEGEENEALRAAGGALVVTGATGSLSVGAEKAIDKCLKNKIPMVIFINGVDKDNADYAGTVAALKEKYAGKIAPIQIPLMEGNKMVGYINALKETCYHFADEAQKQPIPIPEELKGTLAEMQANLTETAAENDEALLDKYFEEGELSKDEIIHGIRKGIYNVNTIPVMAGSALQNRGIINLMDEIVKYMPSAEERREILANSVGKDELVGITCEADAPFAAQVFKTVVDPFVGKLNVMKVFRGTLKAGSTVYNATTEKTERISQIYLLKGKKQEAVSELTAGDIGAVSKLAATNTGDTLCDESAKVKFDPIHFPRPVLSMAIYAEKKGDEDKIFAGLNKLAEEDYTFAVTKNPETGEMLISGQGETHLDVINKKLKAKFNVSAVLKTPKIAYRETIRKTVEAEGKHKKQSGGHGQYGHCKVRFEPFDGDFEFAEEVVGGSVPKQYIPAVEKGLRECLPHGVLAGYPVTGLRAVLYDGSYHDVDSSEMAFKLAAAIAFKEGLKNANPVLLEPIMKLKIAIPEAYLGDIMGDMNKRRGRILGIDMMEEMQIVNAEAPQAELAKYATDLRSMTQGRGKFVAELERYEEVPFAESEKIVKARAAEKEQQ</sequence>
<dbReference type="CDD" id="cd03713">
    <property type="entry name" value="EFG_mtEFG_C"/>
    <property type="match status" value="1"/>
</dbReference>
<dbReference type="Gene3D" id="3.30.230.10">
    <property type="match status" value="1"/>
</dbReference>
<reference evidence="7" key="2">
    <citation type="submission" date="2021-04" db="EMBL/GenBank/DDBJ databases">
        <authorList>
            <person name="Gilroy R."/>
        </authorList>
    </citation>
    <scope>NUCLEOTIDE SEQUENCE</scope>
    <source>
        <strain evidence="7">CHK199-9574</strain>
    </source>
</reference>
<dbReference type="EMBL" id="DXCO01000006">
    <property type="protein sequence ID" value="HIY77578.1"/>
    <property type="molecule type" value="Genomic_DNA"/>
</dbReference>
<dbReference type="InterPro" id="IPR027417">
    <property type="entry name" value="P-loop_NTPase"/>
</dbReference>
<accession>A0A9D2CE98</accession>
<dbReference type="Pfam" id="PF22042">
    <property type="entry name" value="EF-G_D2"/>
    <property type="match status" value="1"/>
</dbReference>
<dbReference type="PANTHER" id="PTHR43261">
    <property type="entry name" value="TRANSLATION ELONGATION FACTOR G-RELATED"/>
    <property type="match status" value="1"/>
</dbReference>
<comment type="caution">
    <text evidence="7">The sequence shown here is derived from an EMBL/GenBank/DDBJ whole genome shotgun (WGS) entry which is preliminary data.</text>
</comment>
<keyword evidence="4" id="KW-0342">GTP-binding</keyword>
<name>A0A9D2CE98_9FIRM</name>
<dbReference type="SMART" id="SM00889">
    <property type="entry name" value="EFG_IV"/>
    <property type="match status" value="1"/>
</dbReference>
<feature type="domain" description="Tr-type G" evidence="6">
    <location>
        <begin position="6"/>
        <end position="278"/>
    </location>
</feature>
<dbReference type="Proteomes" id="UP000824135">
    <property type="component" value="Unassembled WGS sequence"/>
</dbReference>
<dbReference type="SUPFAM" id="SSF50447">
    <property type="entry name" value="Translation proteins"/>
    <property type="match status" value="1"/>
</dbReference>
<evidence type="ECO:0000256" key="3">
    <source>
        <dbReference type="ARBA" id="ARBA00022741"/>
    </source>
</evidence>
<dbReference type="GO" id="GO:0003924">
    <property type="term" value="F:GTPase activity"/>
    <property type="evidence" value="ECO:0007669"/>
    <property type="project" value="InterPro"/>
</dbReference>
<dbReference type="GO" id="GO:0003746">
    <property type="term" value="F:translation elongation factor activity"/>
    <property type="evidence" value="ECO:0007669"/>
    <property type="project" value="UniProtKB-UniRule"/>
</dbReference>